<reference evidence="2" key="1">
    <citation type="submission" date="2018-06" db="EMBL/GenBank/DDBJ databases">
        <authorList>
            <person name="Zhirakovskaya E."/>
        </authorList>
    </citation>
    <scope>NUCLEOTIDE SEQUENCE</scope>
</reference>
<gene>
    <name evidence="2" type="ORF">MNBD_CHLOROFLEXI01-2417</name>
</gene>
<dbReference type="InterPro" id="IPR006342">
    <property type="entry name" value="FkbM_mtfrase"/>
</dbReference>
<dbReference type="InterPro" id="IPR052514">
    <property type="entry name" value="SAM-dependent_MTase"/>
</dbReference>
<dbReference type="InterPro" id="IPR029063">
    <property type="entry name" value="SAM-dependent_MTases_sf"/>
</dbReference>
<dbReference type="Pfam" id="PF05050">
    <property type="entry name" value="Methyltransf_21"/>
    <property type="match status" value="1"/>
</dbReference>
<proteinExistence type="predicted"/>
<evidence type="ECO:0000313" key="2">
    <source>
        <dbReference type="EMBL" id="VAW40048.1"/>
    </source>
</evidence>
<dbReference type="NCBIfam" id="TIGR01444">
    <property type="entry name" value="fkbM_fam"/>
    <property type="match status" value="1"/>
</dbReference>
<name>A0A3B0V8R5_9ZZZZ</name>
<dbReference type="PANTHER" id="PTHR34203">
    <property type="entry name" value="METHYLTRANSFERASE, FKBM FAMILY PROTEIN"/>
    <property type="match status" value="1"/>
</dbReference>
<dbReference type="PANTHER" id="PTHR34203:SF15">
    <property type="entry name" value="SLL1173 PROTEIN"/>
    <property type="match status" value="1"/>
</dbReference>
<organism evidence="2">
    <name type="scientific">hydrothermal vent metagenome</name>
    <dbReference type="NCBI Taxonomy" id="652676"/>
    <lineage>
        <taxon>unclassified sequences</taxon>
        <taxon>metagenomes</taxon>
        <taxon>ecological metagenomes</taxon>
    </lineage>
</organism>
<feature type="domain" description="Methyltransferase FkbM" evidence="1">
    <location>
        <begin position="82"/>
        <end position="264"/>
    </location>
</feature>
<protein>
    <recommendedName>
        <fullName evidence="1">Methyltransferase FkbM domain-containing protein</fullName>
    </recommendedName>
</protein>
<dbReference type="Gene3D" id="3.40.50.150">
    <property type="entry name" value="Vaccinia Virus protein VP39"/>
    <property type="match status" value="1"/>
</dbReference>
<dbReference type="EMBL" id="UOEU01000776">
    <property type="protein sequence ID" value="VAW40048.1"/>
    <property type="molecule type" value="Genomic_DNA"/>
</dbReference>
<evidence type="ECO:0000259" key="1">
    <source>
        <dbReference type="Pfam" id="PF05050"/>
    </source>
</evidence>
<dbReference type="SUPFAM" id="SSF53335">
    <property type="entry name" value="S-adenosyl-L-methionine-dependent methyltransferases"/>
    <property type="match status" value="1"/>
</dbReference>
<dbReference type="AlphaFoldDB" id="A0A3B0V8R5"/>
<sequence>MGITDLSLQLYRKTIKRFRSAHVATHWLMTHGAIPILEKSSGFRTMPDDPFWFRLELLTQRHEKETIDHLDKLAKSGMTMLDIGAHVGYYSCRYANILGENGRTFAFEPHPRTFATLQHNVQRLPQVTAVNLALAEQEGSAELHDYLMMSASGSLHYDEAMAALQKAQTHDGDIAPRIDHEFSAQTFTVRTMPVDAFLAAEGISQVDLVKMDIEGAEIGALRGMKRIIANSPNLILLMEYNPQALTAFGHDPIAALDEVQAFGFSQMESIEEDGRLTNLSQQPEKLRTLTQQLMGNMGVINLLLKK</sequence>
<accession>A0A3B0V8R5</accession>